<feature type="region of interest" description="Disordered" evidence="1">
    <location>
        <begin position="258"/>
        <end position="277"/>
    </location>
</feature>
<dbReference type="InterPro" id="IPR001173">
    <property type="entry name" value="Glyco_trans_2-like"/>
</dbReference>
<protein>
    <submittedName>
        <fullName evidence="3">Glycosyl transferase family 2</fullName>
    </submittedName>
</protein>
<gene>
    <name evidence="3" type="ORF">PaecuDRAFT_4432</name>
</gene>
<keyword evidence="3" id="KW-0808">Transferase</keyword>
<keyword evidence="4" id="KW-1185">Reference proteome</keyword>
<dbReference type="Gene3D" id="3.90.550.10">
    <property type="entry name" value="Spore Coat Polysaccharide Biosynthesis Protein SpsA, Chain A"/>
    <property type="match status" value="1"/>
</dbReference>
<reference evidence="3 4" key="1">
    <citation type="submission" date="2010-07" db="EMBL/GenBank/DDBJ databases">
        <title>The draft genome of Paenibacillus curdlanolyticus YK9.</title>
        <authorList>
            <consortium name="US DOE Joint Genome Institute (JGI-PGF)"/>
            <person name="Lucas S."/>
            <person name="Copeland A."/>
            <person name="Lapidus A."/>
            <person name="Cheng J.-F."/>
            <person name="Bruce D."/>
            <person name="Goodwin L."/>
            <person name="Pitluck S."/>
            <person name="Land M.L."/>
            <person name="Hauser L."/>
            <person name="Chang Y.-J."/>
            <person name="Jeffries C."/>
            <person name="Anderson I.J."/>
            <person name="Johnson E."/>
            <person name="Loganathan U."/>
            <person name="Mulhopadhyay B."/>
            <person name="Kyrpides N."/>
            <person name="Woyke T.J."/>
        </authorList>
    </citation>
    <scope>NUCLEOTIDE SEQUENCE [LARGE SCALE GENOMIC DNA]</scope>
    <source>
        <strain evidence="3 4">YK9</strain>
    </source>
</reference>
<evidence type="ECO:0000313" key="4">
    <source>
        <dbReference type="Proteomes" id="UP000005387"/>
    </source>
</evidence>
<dbReference type="STRING" id="717606.PaecuDRAFT_4432"/>
<sequence length="277" mass="30347">MRSERKRMNGSRRIKRIKYSDPSASTAFQGSAAAVVMAHNEQDTLPLVLSELAKLQLAETVVVLNGCSDNSFSIARSFPDATIVHYAEKLGHDVGRAIGARLTKADIVLFVDGDFRIGAEQLRAFIAAVARGADVALNNITPYLPLFRDWDDVTRLKAFLNLSLGRPDLLANSMTSVPHALSRRAVNMIGSSLLAVPPKAQAAALREGLRVQTAASVNVFGPNRHRDNNVGLHNEMSRLIVGDHVEALKHVMEKDGRRLAHLDTMRQRSDGSRKPSR</sequence>
<dbReference type="EMBL" id="AEDD01000013">
    <property type="protein sequence ID" value="EFM08967.1"/>
    <property type="molecule type" value="Genomic_DNA"/>
</dbReference>
<evidence type="ECO:0000313" key="3">
    <source>
        <dbReference type="EMBL" id="EFM08967.1"/>
    </source>
</evidence>
<name>E0IFJ1_9BACL</name>
<dbReference type="Proteomes" id="UP000005387">
    <property type="component" value="Unassembled WGS sequence"/>
</dbReference>
<dbReference type="AlphaFoldDB" id="E0IFJ1"/>
<dbReference type="GO" id="GO:0016740">
    <property type="term" value="F:transferase activity"/>
    <property type="evidence" value="ECO:0007669"/>
    <property type="project" value="UniProtKB-KW"/>
</dbReference>
<organism evidence="3 4">
    <name type="scientific">Paenibacillus curdlanolyticus YK9</name>
    <dbReference type="NCBI Taxonomy" id="717606"/>
    <lineage>
        <taxon>Bacteria</taxon>
        <taxon>Bacillati</taxon>
        <taxon>Bacillota</taxon>
        <taxon>Bacilli</taxon>
        <taxon>Bacillales</taxon>
        <taxon>Paenibacillaceae</taxon>
        <taxon>Paenibacillus</taxon>
    </lineage>
</organism>
<dbReference type="InterPro" id="IPR050256">
    <property type="entry name" value="Glycosyltransferase_2"/>
</dbReference>
<dbReference type="RefSeq" id="WP_006040415.1">
    <property type="nucleotide sequence ID" value="NZ_AEDD01000013.1"/>
</dbReference>
<proteinExistence type="predicted"/>
<dbReference type="OrthoDB" id="2902148at2"/>
<dbReference type="PANTHER" id="PTHR48090">
    <property type="entry name" value="UNDECAPRENYL-PHOSPHATE 4-DEOXY-4-FORMAMIDO-L-ARABINOSE TRANSFERASE-RELATED"/>
    <property type="match status" value="1"/>
</dbReference>
<accession>E0IFJ1</accession>
<dbReference type="eggNOG" id="COG0463">
    <property type="taxonomic scope" value="Bacteria"/>
</dbReference>
<evidence type="ECO:0000256" key="1">
    <source>
        <dbReference type="SAM" id="MobiDB-lite"/>
    </source>
</evidence>
<evidence type="ECO:0000259" key="2">
    <source>
        <dbReference type="Pfam" id="PF00535"/>
    </source>
</evidence>
<dbReference type="Pfam" id="PF00535">
    <property type="entry name" value="Glycos_transf_2"/>
    <property type="match status" value="1"/>
</dbReference>
<dbReference type="SUPFAM" id="SSF53448">
    <property type="entry name" value="Nucleotide-diphospho-sugar transferases"/>
    <property type="match status" value="1"/>
</dbReference>
<dbReference type="PANTHER" id="PTHR48090:SF7">
    <property type="entry name" value="RFBJ PROTEIN"/>
    <property type="match status" value="1"/>
</dbReference>
<dbReference type="InterPro" id="IPR029044">
    <property type="entry name" value="Nucleotide-diphossugar_trans"/>
</dbReference>
<feature type="domain" description="Glycosyltransferase 2-like" evidence="2">
    <location>
        <begin position="35"/>
        <end position="155"/>
    </location>
</feature>